<dbReference type="EMBL" id="CAAALY010245988">
    <property type="protein sequence ID" value="VEL33552.1"/>
    <property type="molecule type" value="Genomic_DNA"/>
</dbReference>
<sequence length="522" mass="55954">MVVVSGSECLLHDRLKPNTNSPATQVKELTTRDPDPQLVSALLVCGHRPVEAVNHLLQASRFREALVLLQLRLPAHLGQPLFAACLARLAELRPGNSPLDTNGLPDCLACYIGLRNWPRTARFLREAVLRLEHRFQAASSTSLLLTASLAREKGSQLVPAVDSASASHSIVATLSDPSVEEDISDQTKALVSAAELASTLAAELLATGWLEVVLLDINQLSEALLVSLPRHAFSCLQVAFQSTEESFSLLDFLAAWATAYLKKLRPSPALAAGHLILYYGHLLASALRFAQPPSPFSSEDTRVPPAPCFSDAPNLTASSAEAGIVQALVGLTLDRQSSQPIGRSVFAQLAVDLAVCHLVAYADSNSGAEAAGTGFSTDQIACHLGQLRQTLALCARQDSVALATVSTAVRRCLLGRDSSALESERAPHVQAVVDLLQTYAIIMPNLDSNDDSKLATPPKRVSFVGAQEKIFFDTDSGLDEEEVFSGSFLRTRSSLTIADQNGHKESPSSLHSEELANFYPLL</sequence>
<proteinExistence type="predicted"/>
<accession>A0A448XCJ3</accession>
<dbReference type="AlphaFoldDB" id="A0A448XCJ3"/>
<name>A0A448XCJ3_9PLAT</name>
<gene>
    <name evidence="1" type="ORF">PXEA_LOCUS26992</name>
</gene>
<protein>
    <submittedName>
        <fullName evidence="1">Uncharacterized protein</fullName>
    </submittedName>
</protein>
<reference evidence="1" key="1">
    <citation type="submission" date="2018-11" db="EMBL/GenBank/DDBJ databases">
        <authorList>
            <consortium name="Pathogen Informatics"/>
        </authorList>
    </citation>
    <scope>NUCLEOTIDE SEQUENCE</scope>
</reference>
<evidence type="ECO:0000313" key="2">
    <source>
        <dbReference type="Proteomes" id="UP000784294"/>
    </source>
</evidence>
<keyword evidence="2" id="KW-1185">Reference proteome</keyword>
<comment type="caution">
    <text evidence="1">The sequence shown here is derived from an EMBL/GenBank/DDBJ whole genome shotgun (WGS) entry which is preliminary data.</text>
</comment>
<evidence type="ECO:0000313" key="1">
    <source>
        <dbReference type="EMBL" id="VEL33552.1"/>
    </source>
</evidence>
<organism evidence="1 2">
    <name type="scientific">Protopolystoma xenopodis</name>
    <dbReference type="NCBI Taxonomy" id="117903"/>
    <lineage>
        <taxon>Eukaryota</taxon>
        <taxon>Metazoa</taxon>
        <taxon>Spiralia</taxon>
        <taxon>Lophotrochozoa</taxon>
        <taxon>Platyhelminthes</taxon>
        <taxon>Monogenea</taxon>
        <taxon>Polyopisthocotylea</taxon>
        <taxon>Polystomatidea</taxon>
        <taxon>Polystomatidae</taxon>
        <taxon>Protopolystoma</taxon>
    </lineage>
</organism>
<dbReference type="Proteomes" id="UP000784294">
    <property type="component" value="Unassembled WGS sequence"/>
</dbReference>